<keyword evidence="6" id="KW-0411">Iron-sulfur</keyword>
<dbReference type="InterPro" id="IPR045865">
    <property type="entry name" value="ACT-like_dom_sf"/>
</dbReference>
<keyword evidence="7 9" id="KW-0456">Lyase</keyword>
<evidence type="ECO:0000256" key="5">
    <source>
        <dbReference type="ARBA" id="ARBA00023004"/>
    </source>
</evidence>
<dbReference type="GO" id="GO:0051539">
    <property type="term" value="F:4 iron, 4 sulfur cluster binding"/>
    <property type="evidence" value="ECO:0007669"/>
    <property type="project" value="UniProtKB-KW"/>
</dbReference>
<dbReference type="CDD" id="cd04903">
    <property type="entry name" value="ACT_LSD"/>
    <property type="match status" value="1"/>
</dbReference>
<evidence type="ECO:0000256" key="3">
    <source>
        <dbReference type="ARBA" id="ARBA00022485"/>
    </source>
</evidence>
<dbReference type="EC" id="4.3.1.17" evidence="9"/>
<dbReference type="SUPFAM" id="SSF143548">
    <property type="entry name" value="Serine metabolism enzymes domain"/>
    <property type="match status" value="1"/>
</dbReference>
<dbReference type="PANTHER" id="PTHR30182:SF12">
    <property type="entry name" value="L-SERINE DEHYDRATASE, BETA CHAIN-RELATED"/>
    <property type="match status" value="1"/>
</dbReference>
<dbReference type="EMBL" id="VSSQ01009732">
    <property type="protein sequence ID" value="MPM42439.1"/>
    <property type="molecule type" value="Genomic_DNA"/>
</dbReference>
<dbReference type="SUPFAM" id="SSF55021">
    <property type="entry name" value="ACT-like"/>
    <property type="match status" value="1"/>
</dbReference>
<gene>
    <name evidence="9" type="primary">sdhB_9</name>
    <name evidence="9" type="ORF">SDC9_89104</name>
</gene>
<dbReference type="InterPro" id="IPR004643">
    <property type="entry name" value="Fe-S_L-Ser_bsu"/>
</dbReference>
<organism evidence="9">
    <name type="scientific">bioreactor metagenome</name>
    <dbReference type="NCBI Taxonomy" id="1076179"/>
    <lineage>
        <taxon>unclassified sequences</taxon>
        <taxon>metagenomes</taxon>
        <taxon>ecological metagenomes</taxon>
    </lineage>
</organism>
<evidence type="ECO:0000256" key="1">
    <source>
        <dbReference type="ARBA" id="ARBA00001966"/>
    </source>
</evidence>
<keyword evidence="4" id="KW-0479">Metal-binding</keyword>
<dbReference type="GO" id="GO:0006094">
    <property type="term" value="P:gluconeogenesis"/>
    <property type="evidence" value="ECO:0007669"/>
    <property type="project" value="UniProtKB-KW"/>
</dbReference>
<evidence type="ECO:0000256" key="6">
    <source>
        <dbReference type="ARBA" id="ARBA00023014"/>
    </source>
</evidence>
<evidence type="ECO:0000256" key="2">
    <source>
        <dbReference type="ARBA" id="ARBA00022432"/>
    </source>
</evidence>
<keyword evidence="3" id="KW-0004">4Fe-4S</keyword>
<feature type="domain" description="ACT" evidence="8">
    <location>
        <begin position="146"/>
        <end position="218"/>
    </location>
</feature>
<dbReference type="Pfam" id="PF03315">
    <property type="entry name" value="SDH_beta"/>
    <property type="match status" value="1"/>
</dbReference>
<protein>
    <submittedName>
        <fullName evidence="9">L-serine dehydratase, beta chain</fullName>
        <ecNumber evidence="9">4.3.1.17</ecNumber>
    </submittedName>
</protein>
<dbReference type="InterPro" id="IPR029009">
    <property type="entry name" value="ASB_dom_sf"/>
</dbReference>
<dbReference type="GO" id="GO:0003941">
    <property type="term" value="F:L-serine ammonia-lyase activity"/>
    <property type="evidence" value="ECO:0007669"/>
    <property type="project" value="UniProtKB-EC"/>
</dbReference>
<dbReference type="InterPro" id="IPR002912">
    <property type="entry name" value="ACT_dom"/>
</dbReference>
<accession>A0A644ZNB6</accession>
<dbReference type="NCBIfam" id="TIGR00719">
    <property type="entry name" value="sda_beta"/>
    <property type="match status" value="1"/>
</dbReference>
<dbReference type="InterPro" id="IPR051318">
    <property type="entry name" value="Fe-S_L-Ser"/>
</dbReference>
<reference evidence="9" key="1">
    <citation type="submission" date="2019-08" db="EMBL/GenBank/DDBJ databases">
        <authorList>
            <person name="Kucharzyk K."/>
            <person name="Murdoch R.W."/>
            <person name="Higgins S."/>
            <person name="Loffler F."/>
        </authorList>
    </citation>
    <scope>NUCLEOTIDE SEQUENCE</scope>
</reference>
<sequence length="222" mass="23420">MTIFDIMGPVMVGPSSSHTAGAVRIGLITRRLLGGTPAKAQIKLHGSFAATGGGHGTDKALVAGLLGLAPDDPRIPISFALAEEANLELSFSSVVLRGAHPNTVVLTVENSTGNVLEVNASSLGGGRVRVNAIDGMEATFTGDYPTLIIRNEDRPGLVAEVSGILSERGVNIATMQLYRDRRGGLAVMVIESDQPIPRQMADYLRAQPGVRRCTYLNMEEGN</sequence>
<evidence type="ECO:0000259" key="8">
    <source>
        <dbReference type="PROSITE" id="PS51671"/>
    </source>
</evidence>
<evidence type="ECO:0000256" key="4">
    <source>
        <dbReference type="ARBA" id="ARBA00022723"/>
    </source>
</evidence>
<name>A0A644ZNB6_9ZZZZ</name>
<keyword evidence="5" id="KW-0408">Iron</keyword>
<dbReference type="PROSITE" id="PS51671">
    <property type="entry name" value="ACT"/>
    <property type="match status" value="1"/>
</dbReference>
<dbReference type="Gene3D" id="3.30.1330.90">
    <property type="entry name" value="D-3-phosphoglycerate dehydrogenase, domain 3"/>
    <property type="match status" value="1"/>
</dbReference>
<dbReference type="GO" id="GO:0046872">
    <property type="term" value="F:metal ion binding"/>
    <property type="evidence" value="ECO:0007669"/>
    <property type="project" value="UniProtKB-KW"/>
</dbReference>
<dbReference type="AlphaFoldDB" id="A0A644ZNB6"/>
<evidence type="ECO:0000313" key="9">
    <source>
        <dbReference type="EMBL" id="MPM42439.1"/>
    </source>
</evidence>
<dbReference type="InterPro" id="IPR005131">
    <property type="entry name" value="Ser_deHydtase_bsu"/>
</dbReference>
<keyword evidence="2" id="KW-0312">Gluconeogenesis</keyword>
<dbReference type="PIRSF" id="PIRSF036692">
    <property type="entry name" value="SDH_B"/>
    <property type="match status" value="1"/>
</dbReference>
<dbReference type="PANTHER" id="PTHR30182">
    <property type="entry name" value="L-SERINE DEHYDRATASE"/>
    <property type="match status" value="1"/>
</dbReference>
<evidence type="ECO:0000256" key="7">
    <source>
        <dbReference type="ARBA" id="ARBA00023239"/>
    </source>
</evidence>
<dbReference type="Gene3D" id="3.30.70.260">
    <property type="match status" value="1"/>
</dbReference>
<comment type="cofactor">
    <cofactor evidence="1">
        <name>[4Fe-4S] cluster</name>
        <dbReference type="ChEBI" id="CHEBI:49883"/>
    </cofactor>
</comment>
<comment type="caution">
    <text evidence="9">The sequence shown here is derived from an EMBL/GenBank/DDBJ whole genome shotgun (WGS) entry which is preliminary data.</text>
</comment>
<proteinExistence type="predicted"/>
<dbReference type="Pfam" id="PF01842">
    <property type="entry name" value="ACT"/>
    <property type="match status" value="1"/>
</dbReference>